<keyword evidence="5" id="KW-1133">Transmembrane helix</keyword>
<keyword evidence="5" id="KW-0812">Transmembrane</keyword>
<feature type="binding site" evidence="3">
    <location>
        <position position="103"/>
    </location>
    <ligand>
        <name>Cu cation</name>
        <dbReference type="ChEBI" id="CHEBI:23378"/>
    </ligand>
</feature>
<dbReference type="InterPro" id="IPR036249">
    <property type="entry name" value="Thioredoxin-like_sf"/>
</dbReference>
<reference evidence="7" key="1">
    <citation type="journal article" date="2014" name="Int. J. Syst. Evol. Microbiol.">
        <title>Complete genome sequence of Corynebacterium casei LMG S-19264T (=DSM 44701T), isolated from a smear-ripened cheese.</title>
        <authorList>
            <consortium name="US DOE Joint Genome Institute (JGI-PGF)"/>
            <person name="Walter F."/>
            <person name="Albersmeier A."/>
            <person name="Kalinowski J."/>
            <person name="Ruckert C."/>
        </authorList>
    </citation>
    <scope>NUCLEOTIDE SEQUENCE</scope>
    <source>
        <strain evidence="7">CCM 8711</strain>
    </source>
</reference>
<proteinExistence type="inferred from homology"/>
<organism evidence="7 8">
    <name type="scientific">Mucilaginibacter galii</name>
    <dbReference type="NCBI Taxonomy" id="2005073"/>
    <lineage>
        <taxon>Bacteria</taxon>
        <taxon>Pseudomonadati</taxon>
        <taxon>Bacteroidota</taxon>
        <taxon>Sphingobacteriia</taxon>
        <taxon>Sphingobacteriales</taxon>
        <taxon>Sphingobacteriaceae</taxon>
        <taxon>Mucilaginibacter</taxon>
    </lineage>
</organism>
<protein>
    <recommendedName>
        <fullName evidence="6">Thioredoxin domain-containing protein</fullName>
    </recommendedName>
</protein>
<keyword evidence="2 3" id="KW-0186">Copper</keyword>
<dbReference type="Gene3D" id="3.40.30.10">
    <property type="entry name" value="Glutaredoxin"/>
    <property type="match status" value="1"/>
</dbReference>
<dbReference type="PANTHER" id="PTHR12151:SF25">
    <property type="entry name" value="LINALOOL DEHYDRATASE_ISOMERASE DOMAIN-CONTAINING PROTEIN"/>
    <property type="match status" value="1"/>
</dbReference>
<evidence type="ECO:0000256" key="5">
    <source>
        <dbReference type="SAM" id="Phobius"/>
    </source>
</evidence>
<feature type="transmembrane region" description="Helical" evidence="5">
    <location>
        <begin position="12"/>
        <end position="28"/>
    </location>
</feature>
<evidence type="ECO:0000313" key="8">
    <source>
        <dbReference type="Proteomes" id="UP000662074"/>
    </source>
</evidence>
<feature type="binding site" evidence="3">
    <location>
        <position position="99"/>
    </location>
    <ligand>
        <name>Cu cation</name>
        <dbReference type="ChEBI" id="CHEBI:23378"/>
    </ligand>
</feature>
<evidence type="ECO:0000256" key="4">
    <source>
        <dbReference type="PIRSR" id="PIRSR603782-2"/>
    </source>
</evidence>
<feature type="disulfide bond" description="Redox-active" evidence="4">
    <location>
        <begin position="99"/>
        <end position="103"/>
    </location>
</feature>
<dbReference type="PANTHER" id="PTHR12151">
    <property type="entry name" value="ELECTRON TRANSPORT PROTIN SCO1/SENC FAMILY MEMBER"/>
    <property type="match status" value="1"/>
</dbReference>
<evidence type="ECO:0000256" key="1">
    <source>
        <dbReference type="ARBA" id="ARBA00010996"/>
    </source>
</evidence>
<evidence type="ECO:0000313" key="7">
    <source>
        <dbReference type="EMBL" id="GGI49553.1"/>
    </source>
</evidence>
<keyword evidence="5" id="KW-0472">Membrane</keyword>
<dbReference type="SUPFAM" id="SSF52833">
    <property type="entry name" value="Thioredoxin-like"/>
    <property type="match status" value="1"/>
</dbReference>
<evidence type="ECO:0000256" key="2">
    <source>
        <dbReference type="ARBA" id="ARBA00023008"/>
    </source>
</evidence>
<gene>
    <name evidence="7" type="ORF">GCM10011425_07650</name>
</gene>
<dbReference type="EMBL" id="BMDO01000001">
    <property type="protein sequence ID" value="GGI49553.1"/>
    <property type="molecule type" value="Genomic_DNA"/>
</dbReference>
<evidence type="ECO:0000256" key="3">
    <source>
        <dbReference type="PIRSR" id="PIRSR603782-1"/>
    </source>
</evidence>
<dbReference type="CDD" id="cd02968">
    <property type="entry name" value="SCO"/>
    <property type="match status" value="1"/>
</dbReference>
<comment type="caution">
    <text evidence="7">The sequence shown here is derived from an EMBL/GenBank/DDBJ whole genome shotgun (WGS) entry which is preliminary data.</text>
</comment>
<dbReference type="InterPro" id="IPR003782">
    <property type="entry name" value="SCO1/SenC"/>
</dbReference>
<name>A0A917J5N4_9SPHI</name>
<dbReference type="PROSITE" id="PS51352">
    <property type="entry name" value="THIOREDOXIN_2"/>
    <property type="match status" value="1"/>
</dbReference>
<dbReference type="AlphaFoldDB" id="A0A917J5N4"/>
<comment type="similarity">
    <text evidence="1">Belongs to the SCO1/2 family.</text>
</comment>
<dbReference type="RefSeq" id="WP_188413922.1">
    <property type="nucleotide sequence ID" value="NZ_BMDO01000001.1"/>
</dbReference>
<keyword evidence="4" id="KW-1015">Disulfide bond</keyword>
<dbReference type="Pfam" id="PF02630">
    <property type="entry name" value="SCO1-SenC"/>
    <property type="match status" value="1"/>
</dbReference>
<sequence length="232" mass="26596">MNNLSLKVKKIIVLVLILAVPGFLYYLLTVKGKNRYKPLAIYGPKQVAKTGHRYHGKYIPDTIYHKIGNFELTNQLGKPVTVKDFEYKVFVVNFFYANCPEVCAAVNKNIERLAWAYRKNRMVKFVSITVDPQRDNPAVLLNYAKTYRLPADKWMFLTGDTSVTYNLARKGFLVNAVKAGDEFIFSNQLILIDAEKRIRGNYNGTSLPDVVRLNDEIKVQISEELRKIKAPD</sequence>
<keyword evidence="8" id="KW-1185">Reference proteome</keyword>
<evidence type="ECO:0000259" key="6">
    <source>
        <dbReference type="PROSITE" id="PS51352"/>
    </source>
</evidence>
<accession>A0A917J5N4</accession>
<dbReference type="InterPro" id="IPR013766">
    <property type="entry name" value="Thioredoxin_domain"/>
</dbReference>
<reference evidence="7" key="2">
    <citation type="submission" date="2020-09" db="EMBL/GenBank/DDBJ databases">
        <authorList>
            <person name="Sun Q."/>
            <person name="Sedlacek I."/>
        </authorList>
    </citation>
    <scope>NUCLEOTIDE SEQUENCE</scope>
    <source>
        <strain evidence="7">CCM 8711</strain>
    </source>
</reference>
<keyword evidence="3" id="KW-0479">Metal-binding</keyword>
<dbReference type="Proteomes" id="UP000662074">
    <property type="component" value="Unassembled WGS sequence"/>
</dbReference>
<dbReference type="GO" id="GO:0046872">
    <property type="term" value="F:metal ion binding"/>
    <property type="evidence" value="ECO:0007669"/>
    <property type="project" value="UniProtKB-KW"/>
</dbReference>
<feature type="domain" description="Thioredoxin" evidence="6">
    <location>
        <begin position="61"/>
        <end position="227"/>
    </location>
</feature>